<name>A0A0P9D2L0_9CHLR</name>
<dbReference type="Gene3D" id="3.40.50.720">
    <property type="entry name" value="NAD(P)-binding Rossmann-like Domain"/>
    <property type="match status" value="1"/>
</dbReference>
<accession>A0A0P9D2L0</accession>
<sequence>APLVDAANRLSPRPPQLSGEQVRLSREHFFFDSGKAVRELGYPLLPFRGAATKALAWYREHGEL</sequence>
<comment type="caution">
    <text evidence="1">The sequence shown here is derived from an EMBL/GenBank/DDBJ whole genome shotgun (WGS) entry which is preliminary data.</text>
</comment>
<evidence type="ECO:0008006" key="3">
    <source>
        <dbReference type="Google" id="ProtNLM"/>
    </source>
</evidence>
<dbReference type="EMBL" id="LJCR01003513">
    <property type="protein sequence ID" value="KPV46744.1"/>
    <property type="molecule type" value="Genomic_DNA"/>
</dbReference>
<organism evidence="1 2">
    <name type="scientific">Kouleothrix aurantiaca</name>
    <dbReference type="NCBI Taxonomy" id="186479"/>
    <lineage>
        <taxon>Bacteria</taxon>
        <taxon>Bacillati</taxon>
        <taxon>Chloroflexota</taxon>
        <taxon>Chloroflexia</taxon>
        <taxon>Chloroflexales</taxon>
        <taxon>Roseiflexineae</taxon>
        <taxon>Roseiflexaceae</taxon>
        <taxon>Kouleothrix</taxon>
    </lineage>
</organism>
<reference evidence="1 2" key="1">
    <citation type="submission" date="2015-09" db="EMBL/GenBank/DDBJ databases">
        <title>Draft genome sequence of Kouleothrix aurantiaca JCM 19913.</title>
        <authorList>
            <person name="Hemp J."/>
        </authorList>
    </citation>
    <scope>NUCLEOTIDE SEQUENCE [LARGE SCALE GENOMIC DNA]</scope>
    <source>
        <strain evidence="1 2">COM-B</strain>
    </source>
</reference>
<proteinExistence type="predicted"/>
<keyword evidence="2" id="KW-1185">Reference proteome</keyword>
<evidence type="ECO:0000313" key="1">
    <source>
        <dbReference type="EMBL" id="KPV46744.1"/>
    </source>
</evidence>
<feature type="non-terminal residue" evidence="1">
    <location>
        <position position="1"/>
    </location>
</feature>
<protein>
    <recommendedName>
        <fullName evidence="3">Epimerase</fullName>
    </recommendedName>
</protein>
<gene>
    <name evidence="1" type="ORF">SE17_43020</name>
</gene>
<dbReference type="AlphaFoldDB" id="A0A0P9D2L0"/>
<evidence type="ECO:0000313" key="2">
    <source>
        <dbReference type="Proteomes" id="UP000050509"/>
    </source>
</evidence>
<dbReference type="Proteomes" id="UP000050509">
    <property type="component" value="Unassembled WGS sequence"/>
</dbReference>